<dbReference type="Proteomes" id="UP001159363">
    <property type="component" value="Chromosome 4"/>
</dbReference>
<organism evidence="2 3">
    <name type="scientific">Dryococelus australis</name>
    <dbReference type="NCBI Taxonomy" id="614101"/>
    <lineage>
        <taxon>Eukaryota</taxon>
        <taxon>Metazoa</taxon>
        <taxon>Ecdysozoa</taxon>
        <taxon>Arthropoda</taxon>
        <taxon>Hexapoda</taxon>
        <taxon>Insecta</taxon>
        <taxon>Pterygota</taxon>
        <taxon>Neoptera</taxon>
        <taxon>Polyneoptera</taxon>
        <taxon>Phasmatodea</taxon>
        <taxon>Verophasmatodea</taxon>
        <taxon>Anareolatae</taxon>
        <taxon>Phasmatidae</taxon>
        <taxon>Eurycanthinae</taxon>
        <taxon>Dryococelus</taxon>
    </lineage>
</organism>
<feature type="compositionally biased region" description="Polar residues" evidence="1">
    <location>
        <begin position="58"/>
        <end position="67"/>
    </location>
</feature>
<accession>A0ABQ9HDZ1</accession>
<name>A0ABQ9HDZ1_9NEOP</name>
<feature type="region of interest" description="Disordered" evidence="1">
    <location>
        <begin position="58"/>
        <end position="86"/>
    </location>
</feature>
<sequence>MWESWLTMRAFSGISRLPRPCIPALLTYSIRCTLIGSQEFHRQGASLLANQLLATGSSQHATGNQTRGPIPATRASDQRTGPPTSQGTAILHTCQCCRILSDRVKYDNAFSSRQQQEAVDKYDNALSSGQQQEAVDKYDNALSSRQQQEAVDKLLEKTCLASVPANTNGSLLHPGANQGLKSCKAVCVRISPKGFSREAAYMDRIMEVVCLISTERNGTGDVLAWRSEVSQERGDDMRAQVWPCYRLFHKHQLRRSQRERQNENKKIAVPLTQCATPRHVPPILTKKLDKVLNCHRCRTVHQRNRSHEVYTRPQLFVELRGRAECVYVRGVYCRAVVLPLRYRPVRAEPLSREYEGPRVPRRLPAITPKTATACTYQKVPRTSSCAKGGEGNDQNILATITLDIQSSRGRKWDYPIALTGQGKLQIPKKTRRPTASCGNPGVTPAGIELVLENLPKKLLENKQKSNEKRKEGSRENRNLESQQTTGLKHTSARLKRHVSERQKLLPAEYERRKRTMLTLIDSHAFSLLG</sequence>
<feature type="compositionally biased region" description="Polar residues" evidence="1">
    <location>
        <begin position="479"/>
        <end position="488"/>
    </location>
</feature>
<keyword evidence="3" id="KW-1185">Reference proteome</keyword>
<dbReference type="EMBL" id="JARBHB010000005">
    <property type="protein sequence ID" value="KAJ8882474.1"/>
    <property type="molecule type" value="Genomic_DNA"/>
</dbReference>
<feature type="region of interest" description="Disordered" evidence="1">
    <location>
        <begin position="458"/>
        <end position="499"/>
    </location>
</feature>
<evidence type="ECO:0000256" key="1">
    <source>
        <dbReference type="SAM" id="MobiDB-lite"/>
    </source>
</evidence>
<protein>
    <submittedName>
        <fullName evidence="2">Uncharacterized protein</fullName>
    </submittedName>
</protein>
<proteinExistence type="predicted"/>
<reference evidence="2 3" key="1">
    <citation type="submission" date="2023-02" db="EMBL/GenBank/DDBJ databases">
        <title>LHISI_Scaffold_Assembly.</title>
        <authorList>
            <person name="Stuart O.P."/>
            <person name="Cleave R."/>
            <person name="Magrath M.J.L."/>
            <person name="Mikheyev A.S."/>
        </authorList>
    </citation>
    <scope>NUCLEOTIDE SEQUENCE [LARGE SCALE GENOMIC DNA]</scope>
    <source>
        <strain evidence="2">Daus_M_001</strain>
        <tissue evidence="2">Leg muscle</tissue>
    </source>
</reference>
<evidence type="ECO:0000313" key="3">
    <source>
        <dbReference type="Proteomes" id="UP001159363"/>
    </source>
</evidence>
<evidence type="ECO:0000313" key="2">
    <source>
        <dbReference type="EMBL" id="KAJ8882474.1"/>
    </source>
</evidence>
<gene>
    <name evidence="2" type="ORF">PR048_014284</name>
</gene>
<feature type="compositionally biased region" description="Basic and acidic residues" evidence="1">
    <location>
        <begin position="458"/>
        <end position="478"/>
    </location>
</feature>
<comment type="caution">
    <text evidence="2">The sequence shown here is derived from an EMBL/GenBank/DDBJ whole genome shotgun (WGS) entry which is preliminary data.</text>
</comment>